<protein>
    <submittedName>
        <fullName evidence="1">Uncharacterized protein</fullName>
    </submittedName>
</protein>
<evidence type="ECO:0000313" key="1">
    <source>
        <dbReference type="EMBL" id="BAU96771.1"/>
    </source>
</evidence>
<sequence length="58" mass="6870">MSRKNPNPKSVMLRSRDNKTVEIRDARDRAFIKQADDLIVKIDKLLDIKNARLKHKLR</sequence>
<proteinExistence type="predicted"/>
<keyword evidence="2" id="KW-1185">Reference proteome</keyword>
<evidence type="ECO:0000313" key="2">
    <source>
        <dbReference type="Proteomes" id="UP000218244"/>
    </source>
</evidence>
<accession>A0A160PUH5</accession>
<gene>
    <name evidence="1" type="ORF">N24_2509</name>
</gene>
<dbReference type="AlphaFoldDB" id="A0A160PUH5"/>
<dbReference type="Proteomes" id="UP000218244">
    <property type="component" value="Chromosome"/>
</dbReference>
<name>A0A160PUH5_9CORY</name>
<organism evidence="1 2">
    <name type="scientific">Corynebacterium suranareeae</name>
    <dbReference type="NCBI Taxonomy" id="2506452"/>
    <lineage>
        <taxon>Bacteria</taxon>
        <taxon>Bacillati</taxon>
        <taxon>Actinomycetota</taxon>
        <taxon>Actinomycetes</taxon>
        <taxon>Mycobacteriales</taxon>
        <taxon>Corynebacteriaceae</taxon>
        <taxon>Corynebacterium</taxon>
    </lineage>
</organism>
<dbReference type="KEGG" id="csur:N24_2509"/>
<dbReference type="EMBL" id="AP017369">
    <property type="protein sequence ID" value="BAU96771.1"/>
    <property type="molecule type" value="Genomic_DNA"/>
</dbReference>
<dbReference type="RefSeq" id="WP_096457746.1">
    <property type="nucleotide sequence ID" value="NZ_AP017369.1"/>
</dbReference>
<reference evidence="1 2" key="1">
    <citation type="submission" date="2016-02" db="EMBL/GenBank/DDBJ databases">
        <title>Corynebacterium glutamicum N24 whole genome sequencing project.</title>
        <authorList>
            <person name="Matsutani M."/>
            <person name="Nangtapong N."/>
            <person name="Yakushi T."/>
            <person name="Matsushita K."/>
        </authorList>
    </citation>
    <scope>NUCLEOTIDE SEQUENCE [LARGE SCALE GENOMIC DNA]</scope>
    <source>
        <strain evidence="1 2">N24</strain>
    </source>
</reference>